<dbReference type="NCBIfam" id="TIGR01643">
    <property type="entry name" value="YD_repeat_2x"/>
    <property type="match status" value="3"/>
</dbReference>
<feature type="chain" id="PRO_5044737355" description="Teneurin-like YD-shell domain-containing protein" evidence="2">
    <location>
        <begin position="30"/>
        <end position="1617"/>
    </location>
</feature>
<dbReference type="InterPro" id="IPR022385">
    <property type="entry name" value="Rhs_assc_core"/>
</dbReference>
<evidence type="ECO:0000313" key="7">
    <source>
        <dbReference type="Proteomes" id="UP000652691"/>
    </source>
</evidence>
<dbReference type="STRING" id="1217698.F888_02313"/>
<protein>
    <recommendedName>
        <fullName evidence="3">Teneurin-like YD-shell domain-containing protein</fullName>
    </recommendedName>
</protein>
<dbReference type="EMBL" id="BMDA01000001">
    <property type="protein sequence ID" value="GGH30124.1"/>
    <property type="molecule type" value="Genomic_DNA"/>
</dbReference>
<evidence type="ECO:0000256" key="2">
    <source>
        <dbReference type="SAM" id="SignalP"/>
    </source>
</evidence>
<dbReference type="GeneID" id="80103574"/>
<proteinExistence type="predicted"/>
<dbReference type="InterPro" id="IPR056823">
    <property type="entry name" value="TEN-like_YD-shell"/>
</dbReference>
<comment type="caution">
    <text evidence="4">The sequence shown here is derived from an EMBL/GenBank/DDBJ whole genome shotgun (WGS) entry which is preliminary data.</text>
</comment>
<accession>N9RCW0</accession>
<evidence type="ECO:0000313" key="4">
    <source>
        <dbReference type="EMBL" id="ENX36977.1"/>
    </source>
</evidence>
<evidence type="ECO:0000313" key="5">
    <source>
        <dbReference type="EMBL" id="GGH30124.1"/>
    </source>
</evidence>
<dbReference type="Proteomes" id="UP000652691">
    <property type="component" value="Unassembled WGS sequence"/>
</dbReference>
<dbReference type="Pfam" id="PF05593">
    <property type="entry name" value="RHS_repeat"/>
    <property type="match status" value="2"/>
</dbReference>
<dbReference type="InterPro" id="IPR031325">
    <property type="entry name" value="RHS_repeat"/>
</dbReference>
<reference evidence="4 6" key="1">
    <citation type="submission" date="2013-02" db="EMBL/GenBank/DDBJ databases">
        <title>The Genome Sequence of Acinetobacter sp. NIPH 3623.</title>
        <authorList>
            <consortium name="The Broad Institute Genome Sequencing Platform"/>
            <consortium name="The Broad Institute Genome Sequencing Center for Infectious Disease"/>
            <person name="Cerqueira G."/>
            <person name="Feldgarden M."/>
            <person name="Courvalin P."/>
            <person name="Perichon B."/>
            <person name="Grillot-Courvalin C."/>
            <person name="Clermont D."/>
            <person name="Rocha E."/>
            <person name="Yoon E.-J."/>
            <person name="Nemec A."/>
            <person name="Walker B."/>
            <person name="Young S.K."/>
            <person name="Zeng Q."/>
            <person name="Gargeya S."/>
            <person name="Fitzgerald M."/>
            <person name="Haas B."/>
            <person name="Abouelleil A."/>
            <person name="Alvarado L."/>
            <person name="Arachchi H.M."/>
            <person name="Berlin A.M."/>
            <person name="Chapman S.B."/>
            <person name="Dewar J."/>
            <person name="Goldberg J."/>
            <person name="Griggs A."/>
            <person name="Gujja S."/>
            <person name="Hansen M."/>
            <person name="Howarth C."/>
            <person name="Imamovic A."/>
            <person name="Larimer J."/>
            <person name="McCowan C."/>
            <person name="Murphy C."/>
            <person name="Neiman D."/>
            <person name="Pearson M."/>
            <person name="Priest M."/>
            <person name="Roberts A."/>
            <person name="Saif S."/>
            <person name="Shea T."/>
            <person name="Sisk P."/>
            <person name="Sykes S."/>
            <person name="Wortman J."/>
            <person name="Nusbaum C."/>
            <person name="Birren B."/>
        </authorList>
    </citation>
    <scope>NUCLEOTIDE SEQUENCE [LARGE SCALE GENOMIC DNA]</scope>
    <source>
        <strain evidence="4 6">NIPH 3623</strain>
    </source>
</reference>
<keyword evidence="1" id="KW-0677">Repeat</keyword>
<gene>
    <name evidence="4" type="ORF">F888_02313</name>
    <name evidence="5" type="ORF">GCM10007354_10010</name>
</gene>
<dbReference type="Gene3D" id="2.180.10.10">
    <property type="entry name" value="RHS repeat-associated core"/>
    <property type="match status" value="2"/>
</dbReference>
<dbReference type="NCBIfam" id="TIGR03696">
    <property type="entry name" value="Rhs_assc_core"/>
    <property type="match status" value="1"/>
</dbReference>
<feature type="signal peptide" evidence="2">
    <location>
        <begin position="1"/>
        <end position="29"/>
    </location>
</feature>
<dbReference type="Pfam" id="PF25023">
    <property type="entry name" value="TEN_YD-shell"/>
    <property type="match status" value="1"/>
</dbReference>
<reference evidence="5" key="3">
    <citation type="submission" date="2024-03" db="EMBL/GenBank/DDBJ databases">
        <authorList>
            <person name="Sun Q."/>
            <person name="Sedlacek I."/>
        </authorList>
    </citation>
    <scope>NUCLEOTIDE SEQUENCE</scope>
    <source>
        <strain evidence="5">CCM 8635</strain>
    </source>
</reference>
<evidence type="ECO:0000313" key="6">
    <source>
        <dbReference type="Proteomes" id="UP000013200"/>
    </source>
</evidence>
<dbReference type="PRINTS" id="PR00394">
    <property type="entry name" value="RHSPROTEIN"/>
</dbReference>
<dbReference type="PANTHER" id="PTHR32305:SF15">
    <property type="entry name" value="PROTEIN RHSA-RELATED"/>
    <property type="match status" value="1"/>
</dbReference>
<reference evidence="5 7" key="2">
    <citation type="journal article" date="2014" name="Int. J. Syst. Evol. Microbiol.">
        <title>Complete genome sequence of Corynebacterium casei LMG S-19264T (=DSM 44701T), isolated from a smear-ripened cheese.</title>
        <authorList>
            <consortium name="US DOE Joint Genome Institute (JGI-PGF)"/>
            <person name="Walter F."/>
            <person name="Albersmeier A."/>
            <person name="Kalinowski J."/>
            <person name="Ruckert C."/>
        </authorList>
    </citation>
    <scope>NUCLEOTIDE SEQUENCE [LARGE SCALE GENOMIC DNA]</scope>
    <source>
        <strain evidence="5 7">CCM 8635</strain>
    </source>
</reference>
<dbReference type="PANTHER" id="PTHR32305">
    <property type="match status" value="1"/>
</dbReference>
<dbReference type="HOGENOM" id="CLU_245905_0_0_6"/>
<dbReference type="Proteomes" id="UP000013200">
    <property type="component" value="Unassembled WGS sequence"/>
</dbReference>
<evidence type="ECO:0000259" key="3">
    <source>
        <dbReference type="Pfam" id="PF25023"/>
    </source>
</evidence>
<feature type="domain" description="Teneurin-like YD-shell" evidence="3">
    <location>
        <begin position="1085"/>
        <end position="1382"/>
    </location>
</feature>
<dbReference type="InterPro" id="IPR050708">
    <property type="entry name" value="T6SS_VgrG/RHS"/>
</dbReference>
<evidence type="ECO:0000256" key="1">
    <source>
        <dbReference type="ARBA" id="ARBA00022737"/>
    </source>
</evidence>
<keyword evidence="2" id="KW-0732">Signal</keyword>
<dbReference type="RefSeq" id="WP_005285955.1">
    <property type="nucleotide sequence ID" value="NZ_BMDA01000001.1"/>
</dbReference>
<dbReference type="EMBL" id="APSA01000007">
    <property type="protein sequence ID" value="ENX36977.1"/>
    <property type="molecule type" value="Genomic_DNA"/>
</dbReference>
<dbReference type="PATRIC" id="fig|1217698.3.peg.2257"/>
<name>N9RCW0_9GAMM</name>
<organism evidence="4 6">
    <name type="scientific">Acinetobacter courvalinii</name>
    <dbReference type="NCBI Taxonomy" id="280147"/>
    <lineage>
        <taxon>Bacteria</taxon>
        <taxon>Pseudomonadati</taxon>
        <taxon>Pseudomonadota</taxon>
        <taxon>Gammaproteobacteria</taxon>
        <taxon>Moraxellales</taxon>
        <taxon>Moraxellaceae</taxon>
        <taxon>Acinetobacter</taxon>
    </lineage>
</organism>
<dbReference type="InterPro" id="IPR006530">
    <property type="entry name" value="YD"/>
</dbReference>
<keyword evidence="6" id="KW-1185">Reference proteome</keyword>
<sequence>MNTTIKGYRYSLWLCLWGLLTLFSQIVYAAPDIVAQNYASARSPGIQSCTAGYDLMSGDVNYGQSLINGALPYSLNYRAPLRQNLSAAQIFAQPEETSLGWTDNYQAHVIIQNYSSETQEYQQASWAPSTWFNGYYLTTSNPVVVDQYTAKIIRIRLPGESVDTLFKEQSGNFSRVYSADAINDLSYYGIRNLSWNSDLGEYQLSRVNGQLIVVKNGVKYSISTDAYNMAPSQSSSVSANLYIDSNGAFRTTMASWFYPPSGAISNTATAVRTTTTVSIDLYRVSSIDNNQGKVVNLQYDNRMNLTQVSDQYNNKLVFERTFHDATLGTSQTIDESRLVTKVTYTAAQGGSQVATFNYKAYSNKVPSTGSDTTVFALISSSSTAAGSQSYVNEMTELGAVKVFVARWGRTADESYYYPVLRQVKNSLGQVIRQWDITQNYVVTGSGVDARYTTALTLLRSYTLLSTGPVHDTSTYYDDIAKTINFVLLLDGSLVSSSIQSTVNSDKSLSITASGYPCLTSNGKPVSSAEFSTDRSRLVKIKDGNNIATTYEYDNLNRVTGITEAADTTLSRKTVYSYDVLSNNTVNTFLTPTSIATPNITVNNVLNPRGQIVTQTQTSTQSGSTSKVTSYVYDETTTSKNFARLLSVDGPRSGTADKITYSYDNFGNLASQSQTVNGAARTTQYLGYNSFGAPERTVNPTGLVNQFVYNADGTLKSQTTGVGGTTGAITGQTTSYTYNTLKQKISETSPDGEVTQFAYDLAGQLIQTTLPNGNRVQKNYYPVGIVSSEKSLTSAGVVAAESYQYLDSKGFVSKTQQGNDPTRQYITYSYDNNGNLLQTTSAEGVIEKWSYDALNRVTSHTDGAGNIDTTGYDVNDNVILAKDALNAGTNPYNYRNGNTLTQEVNSDYGTKTYSYNEADQLTQRLHGTRKCNYNNLDELGRYGSFACNTSSGSAANEYKIIDNYTYDQSRFGRLDKVSTGVTGYDVDTLYSYDAYDRITQKGTVNQLFNRYAATAGQTLNVNYGYSVGGKNTSITLPSGRSVSYIYTATGVLSGINLNGSALIRGISYDGANRITGWQWGASGNAAYTQSFNNDGSINTLNNKDSGGAVNYSLAYAYDKDGRITQITRNNGTRDNYTYDNVDRLISEARTTGTAATYSIGYTYDKNGNRTSLTATGQHMQPAASVSYTYTGNKLASLSKAGVGQTISHTANAELNFGTFLPTYDNGGRRKVDRSSAGYYYMNYNHKNERSFRDYVVSNTVTIMTQFIYDEQSHLISEYDKNGLVIEYVWLGDTPIAAIYGSGAATKIYYIISDTQNTPRRLVDSANHAVVWAWDSTAFGLGNPTGSITFNLRFPGQYYDLGTNQFYNHNRFYNPELGRYMEPDPIGLQGGLNPYIYANSNPVMNTDSTGLILDMLNNAGLSNIWVNNLDNLMWMNQQQISFERASANIGIGLSYNGVGTKDYVTYDSSLSGMVAMDIRNLPLRLGPNGITTASQVYPTQPGKPLSQQDIANGLQTMGNVADVGAVACTFSVICSPAAPAIALVGFGAGTTGTLLDQTKTTEQKAIGLIVPNIAGKIGSRVVTNPTISQKVADAYGTIVDKITGITIDSVYECRQKKNC</sequence>